<evidence type="ECO:0000313" key="1">
    <source>
        <dbReference type="EMBL" id="MBH8577775.1"/>
    </source>
</evidence>
<dbReference type="SUPFAM" id="SSF52540">
    <property type="entry name" value="P-loop containing nucleoside triphosphate hydrolases"/>
    <property type="match status" value="1"/>
</dbReference>
<evidence type="ECO:0000313" key="2">
    <source>
        <dbReference type="Proteomes" id="UP000662314"/>
    </source>
</evidence>
<dbReference type="Pfam" id="PF14516">
    <property type="entry name" value="AAA_35"/>
    <property type="match status" value="1"/>
</dbReference>
<name>A0A8J7IJW9_9NOST</name>
<dbReference type="EMBL" id="JAECZA010000292">
    <property type="protein sequence ID" value="MBH8577775.1"/>
    <property type="molecule type" value="Genomic_DNA"/>
</dbReference>
<protein>
    <submittedName>
        <fullName evidence="1">AAA-like domain-containing protein</fullName>
    </submittedName>
</protein>
<sequence>MRYQVGGSLKYDDSTYIVRQADEQLYAGLKTGDFCYVLDCHQAGKSSLLHKTIHRLEKENYICVYLDSTLLGSNKITPIQWYKGIIVSLCYKLKLTKRVDFESWWEQQSEFEPIQQLYRFVEQVLLTEIQNNRIFIFIDNINSLLSLNFPIDDFFIWIRHCYDRQAHNPNLKSLVFAVFGVASPSHLIIDKYRTPFSIGKAIELSDFQLHEAIPLVKGLKKVVSQPQAILLHIIYWTKGQPFLTQKLCDLVLQVALESSKKTINIPNGTEGYWIEQLVRSRIIQHWEFKDEPEHLRTIKNRLLYDQHKAGKLLSIYRQVLQAEELRNRNPMENLVLANDSEEQTELLLSGLVRIYNGYLRVKNPIYRSVFNPQWVSRHLEGV</sequence>
<organism evidence="1 2">
    <name type="scientific">Dendronalium phyllosphericum CENA369</name>
    <dbReference type="NCBI Taxonomy" id="1725256"/>
    <lineage>
        <taxon>Bacteria</taxon>
        <taxon>Bacillati</taxon>
        <taxon>Cyanobacteriota</taxon>
        <taxon>Cyanophyceae</taxon>
        <taxon>Nostocales</taxon>
        <taxon>Nostocaceae</taxon>
        <taxon>Dendronalium</taxon>
        <taxon>Dendronalium phyllosphericum</taxon>
    </lineage>
</organism>
<dbReference type="Gene3D" id="3.40.50.300">
    <property type="entry name" value="P-loop containing nucleotide triphosphate hydrolases"/>
    <property type="match status" value="1"/>
</dbReference>
<dbReference type="RefSeq" id="WP_214436473.1">
    <property type="nucleotide sequence ID" value="NZ_CAWPUQ010000228.1"/>
</dbReference>
<gene>
    <name evidence="1" type="ORF">I8752_33395</name>
</gene>
<dbReference type="InterPro" id="IPR027417">
    <property type="entry name" value="P-loop_NTPase"/>
</dbReference>
<keyword evidence="2" id="KW-1185">Reference proteome</keyword>
<reference evidence="1 2" key="1">
    <citation type="journal article" date="2021" name="Int. J. Syst. Evol. Microbiol.">
        <title>Amazonocrinis nigriterrae gen. nov., sp. nov., Atlanticothrix silvestris gen. nov., sp. nov. and Dendronalium phyllosphericum gen. nov., sp. nov., nostocacean cyanobacteria from Brazilian environments.</title>
        <authorList>
            <person name="Alvarenga D.O."/>
            <person name="Andreote A.P.D."/>
            <person name="Branco L.H.Z."/>
            <person name="Delbaje E."/>
            <person name="Cruz R.B."/>
            <person name="Varani A.M."/>
            <person name="Fiore M.F."/>
        </authorList>
    </citation>
    <scope>NUCLEOTIDE SEQUENCE [LARGE SCALE GENOMIC DNA]</scope>
    <source>
        <strain evidence="1 2">CENA369</strain>
    </source>
</reference>
<dbReference type="Proteomes" id="UP000662314">
    <property type="component" value="Unassembled WGS sequence"/>
</dbReference>
<accession>A0A8J7IJW9</accession>
<proteinExistence type="predicted"/>
<comment type="caution">
    <text evidence="1">The sequence shown here is derived from an EMBL/GenBank/DDBJ whole genome shotgun (WGS) entry which is preliminary data.</text>
</comment>
<dbReference type="AlphaFoldDB" id="A0A8J7IJW9"/>